<accession>A0A814MMV2</accession>
<protein>
    <submittedName>
        <fullName evidence="1">Uncharacterized protein</fullName>
    </submittedName>
</protein>
<dbReference type="EMBL" id="CAJNOC010006622">
    <property type="protein sequence ID" value="CAF1081964.1"/>
    <property type="molecule type" value="Genomic_DNA"/>
</dbReference>
<proteinExistence type="predicted"/>
<gene>
    <name evidence="1" type="ORF">OXX778_LOCUS20234</name>
</gene>
<dbReference type="AlphaFoldDB" id="A0A814MMV2"/>
<name>A0A814MMV2_9BILA</name>
<comment type="caution">
    <text evidence="1">The sequence shown here is derived from an EMBL/GenBank/DDBJ whole genome shotgun (WGS) entry which is preliminary data.</text>
</comment>
<reference evidence="1" key="1">
    <citation type="submission" date="2021-02" db="EMBL/GenBank/DDBJ databases">
        <authorList>
            <person name="Nowell W R."/>
        </authorList>
    </citation>
    <scope>NUCLEOTIDE SEQUENCE</scope>
    <source>
        <strain evidence="1">Ploen Becks lab</strain>
    </source>
</reference>
<organism evidence="1 2">
    <name type="scientific">Brachionus calyciflorus</name>
    <dbReference type="NCBI Taxonomy" id="104777"/>
    <lineage>
        <taxon>Eukaryota</taxon>
        <taxon>Metazoa</taxon>
        <taxon>Spiralia</taxon>
        <taxon>Gnathifera</taxon>
        <taxon>Rotifera</taxon>
        <taxon>Eurotatoria</taxon>
        <taxon>Monogononta</taxon>
        <taxon>Pseudotrocha</taxon>
        <taxon>Ploima</taxon>
        <taxon>Brachionidae</taxon>
        <taxon>Brachionus</taxon>
    </lineage>
</organism>
<sequence length="162" mass="19167">MNHNCKVCSNNGNCGCKICKRSIEKQVCLKCFLKIVERRKLIKKISQEINELLEMTNSFFHDYENFITVEKIMRTKNINFIELPRETKARIMSTEEFYEVKLAIGKREKIEIMERCMSIESIASSNQNIDDYLMLFNMEDEDEIFGMLGFEREYLGDISNFI</sequence>
<keyword evidence="2" id="KW-1185">Reference proteome</keyword>
<evidence type="ECO:0000313" key="1">
    <source>
        <dbReference type="EMBL" id="CAF1081964.1"/>
    </source>
</evidence>
<evidence type="ECO:0000313" key="2">
    <source>
        <dbReference type="Proteomes" id="UP000663879"/>
    </source>
</evidence>
<dbReference type="Proteomes" id="UP000663879">
    <property type="component" value="Unassembled WGS sequence"/>
</dbReference>